<sequence>MEFSAPLPLPKQCETSTAEATTSILKYPKDINISFDNINYTTKIGFFKRNDKHILKNLSGEFRSRQLTAIVGPSGSGKSSLMDILSGYNVGKNVTGSVKVNGTIRDQKQFRHMSSYIMQDHIQHPLLTVKEAMKFSANLKIGKELSSEEKQFKINEILENLGLTDKINTMTEDLSGGQQKRLSIALEMVDSPQIMFFDEVTTGLDSSSSTQCIYLLKKLVMLGQTIICTIHQPSAAIFETFDHVYALADGHCIYQGCSKNLVPYLREFDLVCPKFNNPADFLIEVAHECPVHELVIKMENGRNKNYFKKQPEAFENGKNHTLPKLKATEINPISACVKRAKINARQILDPKNYCNDSDLYSTSFLRQFYYLYVRRLLLITRNPSLSIMRLVIHIVVAIFIGILYYQIGLSAKNMMNNFNYIFYTVMFLMYTAYSSLQTTFPSELPIVKMEHFNRWYSFTAYYLSLVFADIPIQVLCTVAYILITYFLTSQPFEWFRFIAFLMINLLCTFVAQGYGILVSSLFNVKWGTILGNFFISPFLIFSGFFIQFNHVQSWLHWFFHFSFLKYALEGGVYAIFGFQRKKLECDENGDDDKIQFCFFTDPNKLIREKGIQDCANNSTKKCADVMYEDQKTNFYIVIVALIMFIILFRVIAYCIMRYRLKH</sequence>
<evidence type="ECO:0000256" key="7">
    <source>
        <dbReference type="ARBA" id="ARBA00022989"/>
    </source>
</evidence>
<feature type="domain" description="ABC transporter" evidence="10">
    <location>
        <begin position="33"/>
        <end position="274"/>
    </location>
</feature>
<dbReference type="InterPro" id="IPR043926">
    <property type="entry name" value="ABCG_dom"/>
</dbReference>
<keyword evidence="5" id="KW-0547">Nucleotide-binding</keyword>
<dbReference type="OrthoDB" id="66620at2759"/>
<dbReference type="InterPro" id="IPR027417">
    <property type="entry name" value="P-loop_NTPase"/>
</dbReference>
<reference evidence="11" key="1">
    <citation type="submission" date="2021-03" db="EMBL/GenBank/DDBJ databases">
        <title>Chromosome level genome of the anhydrobiotic midge Polypedilum vanderplanki.</title>
        <authorList>
            <person name="Yoshida Y."/>
            <person name="Kikawada T."/>
            <person name="Gusev O."/>
        </authorList>
    </citation>
    <scope>NUCLEOTIDE SEQUENCE</scope>
    <source>
        <strain evidence="11">NIAS01</strain>
        <tissue evidence="11">Whole body or cell culture</tissue>
    </source>
</reference>
<dbReference type="FunFam" id="3.40.50.300:FF:001077">
    <property type="entry name" value="Uncharacterized protein, isoform A"/>
    <property type="match status" value="1"/>
</dbReference>
<feature type="transmembrane region" description="Helical" evidence="9">
    <location>
        <begin position="634"/>
        <end position="656"/>
    </location>
</feature>
<keyword evidence="7 9" id="KW-1133">Transmembrane helix</keyword>
<evidence type="ECO:0000256" key="2">
    <source>
        <dbReference type="ARBA" id="ARBA00005814"/>
    </source>
</evidence>
<evidence type="ECO:0000259" key="10">
    <source>
        <dbReference type="PROSITE" id="PS50893"/>
    </source>
</evidence>
<dbReference type="GO" id="GO:0140359">
    <property type="term" value="F:ABC-type transporter activity"/>
    <property type="evidence" value="ECO:0007669"/>
    <property type="project" value="InterPro"/>
</dbReference>
<dbReference type="SUPFAM" id="SSF52540">
    <property type="entry name" value="P-loop containing nucleoside triphosphate hydrolases"/>
    <property type="match status" value="1"/>
</dbReference>
<dbReference type="GO" id="GO:0016887">
    <property type="term" value="F:ATP hydrolysis activity"/>
    <property type="evidence" value="ECO:0007669"/>
    <property type="project" value="InterPro"/>
</dbReference>
<feature type="transmembrane region" description="Helical" evidence="9">
    <location>
        <begin position="555"/>
        <end position="576"/>
    </location>
</feature>
<dbReference type="GO" id="GO:0005886">
    <property type="term" value="C:plasma membrane"/>
    <property type="evidence" value="ECO:0007669"/>
    <property type="project" value="TreeGrafter"/>
</dbReference>
<evidence type="ECO:0000256" key="4">
    <source>
        <dbReference type="ARBA" id="ARBA00022692"/>
    </source>
</evidence>
<dbReference type="Gene3D" id="3.40.50.300">
    <property type="entry name" value="P-loop containing nucleotide triphosphate hydrolases"/>
    <property type="match status" value="1"/>
</dbReference>
<organism evidence="11 12">
    <name type="scientific">Polypedilum vanderplanki</name>
    <name type="common">Sleeping chironomid midge</name>
    <dbReference type="NCBI Taxonomy" id="319348"/>
    <lineage>
        <taxon>Eukaryota</taxon>
        <taxon>Metazoa</taxon>
        <taxon>Ecdysozoa</taxon>
        <taxon>Arthropoda</taxon>
        <taxon>Hexapoda</taxon>
        <taxon>Insecta</taxon>
        <taxon>Pterygota</taxon>
        <taxon>Neoptera</taxon>
        <taxon>Endopterygota</taxon>
        <taxon>Diptera</taxon>
        <taxon>Nematocera</taxon>
        <taxon>Chironomoidea</taxon>
        <taxon>Chironomidae</taxon>
        <taxon>Chironominae</taxon>
        <taxon>Polypedilum</taxon>
        <taxon>Polypedilum</taxon>
    </lineage>
</organism>
<evidence type="ECO:0000256" key="6">
    <source>
        <dbReference type="ARBA" id="ARBA00022840"/>
    </source>
</evidence>
<dbReference type="InterPro" id="IPR050352">
    <property type="entry name" value="ABCG_transporters"/>
</dbReference>
<dbReference type="EMBL" id="JADBJN010000001">
    <property type="protein sequence ID" value="KAG5681538.1"/>
    <property type="molecule type" value="Genomic_DNA"/>
</dbReference>
<feature type="transmembrane region" description="Helical" evidence="9">
    <location>
        <begin position="494"/>
        <end position="517"/>
    </location>
</feature>
<keyword evidence="12" id="KW-1185">Reference proteome</keyword>
<accession>A0A9J6CH49</accession>
<dbReference type="GO" id="GO:0005524">
    <property type="term" value="F:ATP binding"/>
    <property type="evidence" value="ECO:0007669"/>
    <property type="project" value="UniProtKB-KW"/>
</dbReference>
<protein>
    <recommendedName>
        <fullName evidence="10">ABC transporter domain-containing protein</fullName>
    </recommendedName>
</protein>
<feature type="transmembrane region" description="Helical" evidence="9">
    <location>
        <begin position="460"/>
        <end position="487"/>
    </location>
</feature>
<evidence type="ECO:0000256" key="3">
    <source>
        <dbReference type="ARBA" id="ARBA00022448"/>
    </source>
</evidence>
<feature type="transmembrane region" description="Helical" evidence="9">
    <location>
        <begin position="420"/>
        <end position="440"/>
    </location>
</feature>
<dbReference type="Pfam" id="PF19055">
    <property type="entry name" value="ABC2_membrane_7"/>
    <property type="match status" value="1"/>
</dbReference>
<keyword evidence="8 9" id="KW-0472">Membrane</keyword>
<dbReference type="PROSITE" id="PS50893">
    <property type="entry name" value="ABC_TRANSPORTER_2"/>
    <property type="match status" value="1"/>
</dbReference>
<keyword evidence="3" id="KW-0813">Transport</keyword>
<keyword evidence="6" id="KW-0067">ATP-binding</keyword>
<dbReference type="AlphaFoldDB" id="A0A9J6CH49"/>
<comment type="caution">
    <text evidence="11">The sequence shown here is derived from an EMBL/GenBank/DDBJ whole genome shotgun (WGS) entry which is preliminary data.</text>
</comment>
<dbReference type="InterPro" id="IPR003439">
    <property type="entry name" value="ABC_transporter-like_ATP-bd"/>
</dbReference>
<evidence type="ECO:0000256" key="9">
    <source>
        <dbReference type="SAM" id="Phobius"/>
    </source>
</evidence>
<dbReference type="CDD" id="cd03213">
    <property type="entry name" value="ABCG_EPDR"/>
    <property type="match status" value="1"/>
</dbReference>
<dbReference type="Proteomes" id="UP001107558">
    <property type="component" value="Chromosome 1"/>
</dbReference>
<dbReference type="Pfam" id="PF01061">
    <property type="entry name" value="ABC2_membrane"/>
    <property type="match status" value="1"/>
</dbReference>
<dbReference type="InterPro" id="IPR013525">
    <property type="entry name" value="ABC2_TM"/>
</dbReference>
<dbReference type="InterPro" id="IPR017871">
    <property type="entry name" value="ABC_transporter-like_CS"/>
</dbReference>
<feature type="transmembrane region" description="Helical" evidence="9">
    <location>
        <begin position="387"/>
        <end position="408"/>
    </location>
</feature>
<evidence type="ECO:0000256" key="1">
    <source>
        <dbReference type="ARBA" id="ARBA00004141"/>
    </source>
</evidence>
<evidence type="ECO:0000313" key="11">
    <source>
        <dbReference type="EMBL" id="KAG5681538.1"/>
    </source>
</evidence>
<comment type="similarity">
    <text evidence="2">Belongs to the ABC transporter superfamily. ABCG family. Eye pigment precursor importer (TC 3.A.1.204) subfamily.</text>
</comment>
<dbReference type="Pfam" id="PF00005">
    <property type="entry name" value="ABC_tran"/>
    <property type="match status" value="1"/>
</dbReference>
<dbReference type="InterPro" id="IPR003593">
    <property type="entry name" value="AAA+_ATPase"/>
</dbReference>
<evidence type="ECO:0000256" key="5">
    <source>
        <dbReference type="ARBA" id="ARBA00022741"/>
    </source>
</evidence>
<dbReference type="SMART" id="SM00382">
    <property type="entry name" value="AAA"/>
    <property type="match status" value="1"/>
</dbReference>
<keyword evidence="4 9" id="KW-0812">Transmembrane</keyword>
<proteinExistence type="inferred from homology"/>
<evidence type="ECO:0000313" key="12">
    <source>
        <dbReference type="Proteomes" id="UP001107558"/>
    </source>
</evidence>
<dbReference type="PANTHER" id="PTHR48041">
    <property type="entry name" value="ABC TRANSPORTER G FAMILY MEMBER 28"/>
    <property type="match status" value="1"/>
</dbReference>
<comment type="subcellular location">
    <subcellularLocation>
        <location evidence="1">Membrane</location>
        <topology evidence="1">Multi-pass membrane protein</topology>
    </subcellularLocation>
</comment>
<gene>
    <name evidence="11" type="ORF">PVAND_010960</name>
</gene>
<feature type="transmembrane region" description="Helical" evidence="9">
    <location>
        <begin position="529"/>
        <end position="548"/>
    </location>
</feature>
<evidence type="ECO:0000256" key="8">
    <source>
        <dbReference type="ARBA" id="ARBA00023136"/>
    </source>
</evidence>
<dbReference type="PROSITE" id="PS00211">
    <property type="entry name" value="ABC_TRANSPORTER_1"/>
    <property type="match status" value="1"/>
</dbReference>
<name>A0A9J6CH49_POLVA</name>
<dbReference type="PANTHER" id="PTHR48041:SF133">
    <property type="entry name" value="GH24286P"/>
    <property type="match status" value="1"/>
</dbReference>